<comment type="caution">
    <text evidence="6">The sequence shown here is derived from an EMBL/GenBank/DDBJ whole genome shotgun (WGS) entry which is preliminary data.</text>
</comment>
<dbReference type="InterPro" id="IPR015424">
    <property type="entry name" value="PyrdxlP-dep_Trfase"/>
</dbReference>
<dbReference type="InterPro" id="IPR015422">
    <property type="entry name" value="PyrdxlP-dep_Trfase_small"/>
</dbReference>
<keyword evidence="6" id="KW-0032">Aminotransferase</keyword>
<dbReference type="SUPFAM" id="SSF53383">
    <property type="entry name" value="PLP-dependent transferases"/>
    <property type="match status" value="1"/>
</dbReference>
<evidence type="ECO:0000313" key="7">
    <source>
        <dbReference type="Proteomes" id="UP000460877"/>
    </source>
</evidence>
<dbReference type="InterPro" id="IPR015421">
    <property type="entry name" value="PyrdxlP-dep_Trfase_major"/>
</dbReference>
<dbReference type="CDD" id="cd00616">
    <property type="entry name" value="AHBA_syn"/>
    <property type="match status" value="1"/>
</dbReference>
<dbReference type="Gene3D" id="3.40.640.10">
    <property type="entry name" value="Type I PLP-dependent aspartate aminotransferase-like (Major domain)"/>
    <property type="match status" value="1"/>
</dbReference>
<keyword evidence="4 5" id="KW-0663">Pyridoxal phosphate</keyword>
<dbReference type="RefSeq" id="WP_156585267.1">
    <property type="nucleotide sequence ID" value="NZ_WAEA01000016.1"/>
</dbReference>
<name>A0A7K1P253_HELPX</name>
<comment type="similarity">
    <text evidence="1 5">Belongs to the DegT/DnrJ/EryC1 family.</text>
</comment>
<dbReference type="NCBIfam" id="TIGR03588">
    <property type="entry name" value="PseC"/>
    <property type="match status" value="1"/>
</dbReference>
<dbReference type="InterPro" id="IPR020026">
    <property type="entry name" value="PseC"/>
</dbReference>
<proteinExistence type="inferred from homology"/>
<dbReference type="PANTHER" id="PTHR30244:SF34">
    <property type="entry name" value="DTDP-4-AMINO-4,6-DIDEOXYGALACTOSE TRANSAMINASE"/>
    <property type="match status" value="1"/>
</dbReference>
<dbReference type="Gene3D" id="3.90.1150.10">
    <property type="entry name" value="Aspartate Aminotransferase, domain 1"/>
    <property type="match status" value="1"/>
</dbReference>
<evidence type="ECO:0000313" key="6">
    <source>
        <dbReference type="EMBL" id="MUV10566.1"/>
    </source>
</evidence>
<dbReference type="EC" id="2.6.1.92" evidence="2"/>
<evidence type="ECO:0000256" key="4">
    <source>
        <dbReference type="PIRSR" id="PIRSR000390-2"/>
    </source>
</evidence>
<reference evidence="6 7" key="1">
    <citation type="journal article" date="2020" name="J. Clin. Microbiol.">
        <title>Helicobacter pylori infections in the Bronx, New York: Surveying Antibiotic Susceptibility and Strain Lineage by Whole-genome Sequencing.</title>
        <authorList>
            <person name="Saranathan R."/>
            <person name="Levi M.H."/>
            <person name="Wattam A.R."/>
            <person name="Malek A."/>
            <person name="Asare E."/>
            <person name="Behin D.S."/>
            <person name="Pan D.H."/>
            <person name="Jacobs W.R."/>
            <person name="Szymczak W.A."/>
        </authorList>
    </citation>
    <scope>NUCLEOTIDE SEQUENCE [LARGE SCALE GENOMIC DNA]</scope>
    <source>
        <strain evidence="6 7">MHP10</strain>
    </source>
</reference>
<organism evidence="6 7">
    <name type="scientific">Helicobacter pylori</name>
    <name type="common">Campylobacter pylori</name>
    <dbReference type="NCBI Taxonomy" id="210"/>
    <lineage>
        <taxon>Bacteria</taxon>
        <taxon>Pseudomonadati</taxon>
        <taxon>Campylobacterota</taxon>
        <taxon>Epsilonproteobacteria</taxon>
        <taxon>Campylobacterales</taxon>
        <taxon>Helicobacteraceae</taxon>
        <taxon>Helicobacter</taxon>
    </lineage>
</organism>
<evidence type="ECO:0000256" key="1">
    <source>
        <dbReference type="ARBA" id="ARBA00037999"/>
    </source>
</evidence>
<dbReference type="GO" id="GO:0030170">
    <property type="term" value="F:pyridoxal phosphate binding"/>
    <property type="evidence" value="ECO:0007669"/>
    <property type="project" value="TreeGrafter"/>
</dbReference>
<dbReference type="GO" id="GO:0008483">
    <property type="term" value="F:transaminase activity"/>
    <property type="evidence" value="ECO:0007669"/>
    <property type="project" value="UniProtKB-KW"/>
</dbReference>
<feature type="active site" description="Proton acceptor" evidence="3">
    <location>
        <position position="183"/>
    </location>
</feature>
<protein>
    <recommendedName>
        <fullName evidence="2">UDP-4-amino-4,6-dideoxy-N-acetyl-beta-L-altrosamine transaminase</fullName>
        <ecNumber evidence="2">2.6.1.92</ecNumber>
    </recommendedName>
</protein>
<dbReference type="GO" id="GO:0000271">
    <property type="term" value="P:polysaccharide biosynthetic process"/>
    <property type="evidence" value="ECO:0007669"/>
    <property type="project" value="TreeGrafter"/>
</dbReference>
<sequence>MKEFAYSEPCLDEEDKKAVLEVLNSKQLTQGKRSLLFEEALCEFLGVKHALVFNSATSALLTLYRNFSGFNADCNEIITTPISFVATANMLLESGYKPVFAEIKNDGNIDELALEKLINERTKAIVSVDYAGKSVEIESIQKLCKRHSLSFLSDSSHALGSEYQNKKVGGFALASVFSFHAIKPITTAEGGAVVTNDSELHEKMKWFRSHGMLKKDFFEGEVKSIGHNFRLNEIQSALGLSQLKKAPLLMQKREEIALTYDRIFKDNPYFTPLHPLLKDKSSNHLYPILMHQKFFTCKKLILENLHKRGILAQVHYKPIYQYQLYQQLFNTAPLKSAEDFYRAEISLPCHANLDLESAQTISHGVLKTFEDLKIEWVSFRASNFNH</sequence>
<gene>
    <name evidence="6" type="primary">pseC</name>
    <name evidence="6" type="ORF">F7218_06810</name>
</gene>
<feature type="modified residue" description="N6-(pyridoxal phosphate)lysine" evidence="4">
    <location>
        <position position="183"/>
    </location>
</feature>
<dbReference type="InterPro" id="IPR000653">
    <property type="entry name" value="DegT/StrS_aminotransferase"/>
</dbReference>
<accession>A0A7K1P253</accession>
<dbReference type="AlphaFoldDB" id="A0A7K1P253"/>
<dbReference type="Pfam" id="PF01041">
    <property type="entry name" value="DegT_DnrJ_EryC1"/>
    <property type="match status" value="1"/>
</dbReference>
<dbReference type="Proteomes" id="UP000460877">
    <property type="component" value="Unassembled WGS sequence"/>
</dbReference>
<evidence type="ECO:0000256" key="5">
    <source>
        <dbReference type="RuleBase" id="RU004508"/>
    </source>
</evidence>
<dbReference type="PIRSF" id="PIRSF000390">
    <property type="entry name" value="PLP_StrS"/>
    <property type="match status" value="1"/>
</dbReference>
<keyword evidence="6" id="KW-0808">Transferase</keyword>
<evidence type="ECO:0000256" key="2">
    <source>
        <dbReference type="NCBIfam" id="TIGR03588"/>
    </source>
</evidence>
<dbReference type="EMBL" id="WAEA01000016">
    <property type="protein sequence ID" value="MUV10566.1"/>
    <property type="molecule type" value="Genomic_DNA"/>
</dbReference>
<evidence type="ECO:0000256" key="3">
    <source>
        <dbReference type="PIRSR" id="PIRSR000390-1"/>
    </source>
</evidence>
<dbReference type="PANTHER" id="PTHR30244">
    <property type="entry name" value="TRANSAMINASE"/>
    <property type="match status" value="1"/>
</dbReference>